<feature type="region of interest" description="Disordered" evidence="1">
    <location>
        <begin position="75"/>
        <end position="99"/>
    </location>
</feature>
<evidence type="ECO:0000313" key="4">
    <source>
        <dbReference type="Proteomes" id="UP000011087"/>
    </source>
</evidence>
<dbReference type="EMBL" id="JH993073">
    <property type="protein sequence ID" value="EKX36489.1"/>
    <property type="molecule type" value="Genomic_DNA"/>
</dbReference>
<gene>
    <name evidence="2" type="ORF">GUITHDRAFT_165749</name>
</gene>
<feature type="compositionally biased region" description="Basic and acidic residues" evidence="1">
    <location>
        <begin position="75"/>
        <end position="89"/>
    </location>
</feature>
<evidence type="ECO:0000313" key="2">
    <source>
        <dbReference type="EMBL" id="EKX36489.1"/>
    </source>
</evidence>
<sequence length="356" mass="39679">MLEYSFDLSLLTLLSPLLSQGMWKSQIALRHVLGDPWPSMSLEARGLNDVDDRVTLVAAMNEISRLGRDNLTRTNEAHREVTEQGDMKSPDIGSDISRSLEPYHPAIADEFQEGGEHPLSSRSHRHQDGASSASGKGSESELEEHFIMNLTAQERLLIERQACSESSVMRSDGEEQSLPKERPIASKLERVEEEVTEWVSEPEAGDYPDLSRKNERSQSLPHRIPVQIMLEGGSKIEQFQPSKPSSTKAKIVELLHSLPGSPPSNKNVKMWEAQSRSPGSAAALKAQWSNTKVLSGLGREADQTLTEYNSSAQRGVVMPHASLFGTLRHLRNPDEERHVEHTREVVSPQRELYVPA</sequence>
<reference evidence="4" key="2">
    <citation type="submission" date="2012-11" db="EMBL/GenBank/DDBJ databases">
        <authorList>
            <person name="Kuo A."/>
            <person name="Curtis B.A."/>
            <person name="Tanifuji G."/>
            <person name="Burki F."/>
            <person name="Gruber A."/>
            <person name="Irimia M."/>
            <person name="Maruyama S."/>
            <person name="Arias M.C."/>
            <person name="Ball S.G."/>
            <person name="Gile G.H."/>
            <person name="Hirakawa Y."/>
            <person name="Hopkins J.F."/>
            <person name="Rensing S.A."/>
            <person name="Schmutz J."/>
            <person name="Symeonidi A."/>
            <person name="Elias M."/>
            <person name="Eveleigh R.J."/>
            <person name="Herman E.K."/>
            <person name="Klute M.J."/>
            <person name="Nakayama T."/>
            <person name="Obornik M."/>
            <person name="Reyes-Prieto A."/>
            <person name="Armbrust E.V."/>
            <person name="Aves S.J."/>
            <person name="Beiko R.G."/>
            <person name="Coutinho P."/>
            <person name="Dacks J.B."/>
            <person name="Durnford D.G."/>
            <person name="Fast N.M."/>
            <person name="Green B.R."/>
            <person name="Grisdale C."/>
            <person name="Hempe F."/>
            <person name="Henrissat B."/>
            <person name="Hoppner M.P."/>
            <person name="Ishida K.-I."/>
            <person name="Kim E."/>
            <person name="Koreny L."/>
            <person name="Kroth P.G."/>
            <person name="Liu Y."/>
            <person name="Malik S.-B."/>
            <person name="Maier U.G."/>
            <person name="McRose D."/>
            <person name="Mock T."/>
            <person name="Neilson J.A."/>
            <person name="Onodera N.T."/>
            <person name="Poole A.M."/>
            <person name="Pritham E.J."/>
            <person name="Richards T.A."/>
            <person name="Rocap G."/>
            <person name="Roy S.W."/>
            <person name="Sarai C."/>
            <person name="Schaack S."/>
            <person name="Shirato S."/>
            <person name="Slamovits C.H."/>
            <person name="Spencer D.F."/>
            <person name="Suzuki S."/>
            <person name="Worden A.Z."/>
            <person name="Zauner S."/>
            <person name="Barry K."/>
            <person name="Bell C."/>
            <person name="Bharti A.K."/>
            <person name="Crow J.A."/>
            <person name="Grimwood J."/>
            <person name="Kramer R."/>
            <person name="Lindquist E."/>
            <person name="Lucas S."/>
            <person name="Salamov A."/>
            <person name="McFadden G.I."/>
            <person name="Lane C.E."/>
            <person name="Keeling P.J."/>
            <person name="Gray M.W."/>
            <person name="Grigoriev I.V."/>
            <person name="Archibald J.M."/>
        </authorList>
    </citation>
    <scope>NUCLEOTIDE SEQUENCE</scope>
    <source>
        <strain evidence="4">CCMP2712</strain>
    </source>
</reference>
<dbReference type="RefSeq" id="XP_005823469.1">
    <property type="nucleotide sequence ID" value="XM_005823412.1"/>
</dbReference>
<dbReference type="AlphaFoldDB" id="L1IKN5"/>
<dbReference type="GeneID" id="17293199"/>
<dbReference type="PaxDb" id="55529-EKX36489"/>
<dbReference type="KEGG" id="gtt:GUITHDRAFT_165749"/>
<reference evidence="2 4" key="1">
    <citation type="journal article" date="2012" name="Nature">
        <title>Algal genomes reveal evolutionary mosaicism and the fate of nucleomorphs.</title>
        <authorList>
            <consortium name="DOE Joint Genome Institute"/>
            <person name="Curtis B.A."/>
            <person name="Tanifuji G."/>
            <person name="Burki F."/>
            <person name="Gruber A."/>
            <person name="Irimia M."/>
            <person name="Maruyama S."/>
            <person name="Arias M.C."/>
            <person name="Ball S.G."/>
            <person name="Gile G.H."/>
            <person name="Hirakawa Y."/>
            <person name="Hopkins J.F."/>
            <person name="Kuo A."/>
            <person name="Rensing S.A."/>
            <person name="Schmutz J."/>
            <person name="Symeonidi A."/>
            <person name="Elias M."/>
            <person name="Eveleigh R.J."/>
            <person name="Herman E.K."/>
            <person name="Klute M.J."/>
            <person name="Nakayama T."/>
            <person name="Obornik M."/>
            <person name="Reyes-Prieto A."/>
            <person name="Armbrust E.V."/>
            <person name="Aves S.J."/>
            <person name="Beiko R.G."/>
            <person name="Coutinho P."/>
            <person name="Dacks J.B."/>
            <person name="Durnford D.G."/>
            <person name="Fast N.M."/>
            <person name="Green B.R."/>
            <person name="Grisdale C.J."/>
            <person name="Hempel F."/>
            <person name="Henrissat B."/>
            <person name="Hoppner M.P."/>
            <person name="Ishida K."/>
            <person name="Kim E."/>
            <person name="Koreny L."/>
            <person name="Kroth P.G."/>
            <person name="Liu Y."/>
            <person name="Malik S.B."/>
            <person name="Maier U.G."/>
            <person name="McRose D."/>
            <person name="Mock T."/>
            <person name="Neilson J.A."/>
            <person name="Onodera N.T."/>
            <person name="Poole A.M."/>
            <person name="Pritham E.J."/>
            <person name="Richards T.A."/>
            <person name="Rocap G."/>
            <person name="Roy S.W."/>
            <person name="Sarai C."/>
            <person name="Schaack S."/>
            <person name="Shirato S."/>
            <person name="Slamovits C.H."/>
            <person name="Spencer D.F."/>
            <person name="Suzuki S."/>
            <person name="Worden A.Z."/>
            <person name="Zauner S."/>
            <person name="Barry K."/>
            <person name="Bell C."/>
            <person name="Bharti A.K."/>
            <person name="Crow J.A."/>
            <person name="Grimwood J."/>
            <person name="Kramer R."/>
            <person name="Lindquist E."/>
            <person name="Lucas S."/>
            <person name="Salamov A."/>
            <person name="McFadden G.I."/>
            <person name="Lane C.E."/>
            <person name="Keeling P.J."/>
            <person name="Gray M.W."/>
            <person name="Grigoriev I.V."/>
            <person name="Archibald J.M."/>
        </authorList>
    </citation>
    <scope>NUCLEOTIDE SEQUENCE</scope>
    <source>
        <strain evidence="2 4">CCMP2712</strain>
    </source>
</reference>
<protein>
    <submittedName>
        <fullName evidence="2 3">Uncharacterized protein</fullName>
    </submittedName>
</protein>
<keyword evidence="4" id="KW-1185">Reference proteome</keyword>
<evidence type="ECO:0000313" key="3">
    <source>
        <dbReference type="EnsemblProtists" id="EKX36489"/>
    </source>
</evidence>
<reference evidence="3" key="3">
    <citation type="submission" date="2015-06" db="UniProtKB">
        <authorList>
            <consortium name="EnsemblProtists"/>
        </authorList>
    </citation>
    <scope>IDENTIFICATION</scope>
</reference>
<dbReference type="Proteomes" id="UP000011087">
    <property type="component" value="Unassembled WGS sequence"/>
</dbReference>
<feature type="region of interest" description="Disordered" evidence="1">
    <location>
        <begin position="196"/>
        <end position="219"/>
    </location>
</feature>
<dbReference type="EnsemblProtists" id="EKX36489">
    <property type="protein sequence ID" value="EKX36489"/>
    <property type="gene ID" value="GUITHDRAFT_165749"/>
</dbReference>
<evidence type="ECO:0000256" key="1">
    <source>
        <dbReference type="SAM" id="MobiDB-lite"/>
    </source>
</evidence>
<feature type="region of interest" description="Disordered" evidence="1">
    <location>
        <begin position="113"/>
        <end position="142"/>
    </location>
</feature>
<feature type="compositionally biased region" description="Basic and acidic residues" evidence="1">
    <location>
        <begin position="171"/>
        <end position="184"/>
    </location>
</feature>
<organism evidence="2">
    <name type="scientific">Guillardia theta (strain CCMP2712)</name>
    <name type="common">Cryptophyte</name>
    <dbReference type="NCBI Taxonomy" id="905079"/>
    <lineage>
        <taxon>Eukaryota</taxon>
        <taxon>Cryptophyceae</taxon>
        <taxon>Pyrenomonadales</taxon>
        <taxon>Geminigeraceae</taxon>
        <taxon>Guillardia</taxon>
    </lineage>
</organism>
<dbReference type="OrthoDB" id="10648611at2759"/>
<name>L1IKN5_GUITC</name>
<feature type="region of interest" description="Disordered" evidence="1">
    <location>
        <begin position="165"/>
        <end position="184"/>
    </location>
</feature>
<accession>L1IKN5</accession>
<dbReference type="HOGENOM" id="CLU_779486_0_0_1"/>
<proteinExistence type="predicted"/>